<dbReference type="FunFam" id="3.30.70.270:FF:000001">
    <property type="entry name" value="Diguanylate cyclase domain protein"/>
    <property type="match status" value="1"/>
</dbReference>
<comment type="caution">
    <text evidence="7">The sequence shown here is derived from an EMBL/GenBank/DDBJ whole genome shotgun (WGS) entry which is preliminary data.</text>
</comment>
<feature type="region of interest" description="Disordered" evidence="3">
    <location>
        <begin position="1"/>
        <end position="66"/>
    </location>
</feature>
<dbReference type="PROSITE" id="PS50112">
    <property type="entry name" value="PAS"/>
    <property type="match status" value="1"/>
</dbReference>
<feature type="domain" description="GGDEF" evidence="5">
    <location>
        <begin position="501"/>
        <end position="632"/>
    </location>
</feature>
<organism evidence="7 8">
    <name type="scientific">Rubripirellula obstinata</name>
    <dbReference type="NCBI Taxonomy" id="406547"/>
    <lineage>
        <taxon>Bacteria</taxon>
        <taxon>Pseudomonadati</taxon>
        <taxon>Planctomycetota</taxon>
        <taxon>Planctomycetia</taxon>
        <taxon>Pirellulales</taxon>
        <taxon>Pirellulaceae</taxon>
        <taxon>Rubripirellula</taxon>
    </lineage>
</organism>
<dbReference type="GO" id="GO:0006355">
    <property type="term" value="P:regulation of DNA-templated transcription"/>
    <property type="evidence" value="ECO:0007669"/>
    <property type="project" value="InterPro"/>
</dbReference>
<feature type="compositionally biased region" description="Polar residues" evidence="3">
    <location>
        <begin position="1"/>
        <end position="11"/>
    </location>
</feature>
<evidence type="ECO:0000256" key="2">
    <source>
        <dbReference type="ARBA" id="ARBA00034247"/>
    </source>
</evidence>
<evidence type="ECO:0000259" key="5">
    <source>
        <dbReference type="PROSITE" id="PS50887"/>
    </source>
</evidence>
<dbReference type="OrthoDB" id="9759601at2"/>
<dbReference type="InterPro" id="IPR035965">
    <property type="entry name" value="PAS-like_dom_sf"/>
</dbReference>
<dbReference type="GO" id="GO:1902201">
    <property type="term" value="P:negative regulation of bacterial-type flagellum-dependent cell motility"/>
    <property type="evidence" value="ECO:0007669"/>
    <property type="project" value="TreeGrafter"/>
</dbReference>
<dbReference type="GO" id="GO:0052621">
    <property type="term" value="F:diguanylate cyclase activity"/>
    <property type="evidence" value="ECO:0007669"/>
    <property type="project" value="UniProtKB-EC"/>
</dbReference>
<dbReference type="PANTHER" id="PTHR45138:SF9">
    <property type="entry name" value="DIGUANYLATE CYCLASE DGCM-RELATED"/>
    <property type="match status" value="1"/>
</dbReference>
<feature type="compositionally biased region" description="Polar residues" evidence="3">
    <location>
        <begin position="33"/>
        <end position="43"/>
    </location>
</feature>
<keyword evidence="7" id="KW-0548">Nucleotidyltransferase</keyword>
<feature type="region of interest" description="Disordered" evidence="3">
    <location>
        <begin position="71"/>
        <end position="90"/>
    </location>
</feature>
<dbReference type="Proteomes" id="UP000322699">
    <property type="component" value="Unassembled WGS sequence"/>
</dbReference>
<evidence type="ECO:0000259" key="6">
    <source>
        <dbReference type="PROSITE" id="PS51832"/>
    </source>
</evidence>
<protein>
    <recommendedName>
        <fullName evidence="1">diguanylate cyclase</fullName>
        <ecNumber evidence="1">2.7.7.65</ecNumber>
    </recommendedName>
</protein>
<dbReference type="InterPro" id="IPR050469">
    <property type="entry name" value="Diguanylate_Cyclase"/>
</dbReference>
<gene>
    <name evidence="7" type="primary">ydaM</name>
    <name evidence="7" type="ORF">LF1_17600</name>
</gene>
<dbReference type="InterPro" id="IPR029787">
    <property type="entry name" value="Nucleotide_cyclase"/>
</dbReference>
<dbReference type="InterPro" id="IPR000014">
    <property type="entry name" value="PAS"/>
</dbReference>
<evidence type="ECO:0000313" key="8">
    <source>
        <dbReference type="Proteomes" id="UP000322699"/>
    </source>
</evidence>
<dbReference type="EC" id="2.7.7.65" evidence="1"/>
<accession>A0A5B1CGA6</accession>
<dbReference type="PROSITE" id="PS51832">
    <property type="entry name" value="HD_GYP"/>
    <property type="match status" value="1"/>
</dbReference>
<dbReference type="AlphaFoldDB" id="A0A5B1CGA6"/>
<dbReference type="SUPFAM" id="SSF55785">
    <property type="entry name" value="PYP-like sensor domain (PAS domain)"/>
    <property type="match status" value="1"/>
</dbReference>
<comment type="catalytic activity">
    <reaction evidence="2">
        <text>2 GTP = 3',3'-c-di-GMP + 2 diphosphate</text>
        <dbReference type="Rhea" id="RHEA:24898"/>
        <dbReference type="ChEBI" id="CHEBI:33019"/>
        <dbReference type="ChEBI" id="CHEBI:37565"/>
        <dbReference type="ChEBI" id="CHEBI:58805"/>
        <dbReference type="EC" id="2.7.7.65"/>
    </reaction>
</comment>
<evidence type="ECO:0000313" key="7">
    <source>
        <dbReference type="EMBL" id="KAA1259231.1"/>
    </source>
</evidence>
<sequence length="788" mass="85622">MTPIIDTNSSLLGGPSPNVLPLIPNPGAANDPSVDQQVADSAQNAPPKNAPPKSDSATSNEEDHSRVGRLLEGLQQSSPRAKESDSPASEVRFENRLAVVRLGMATSLFYALRTKHAATAAHCLRVALSCSAWTERMKLEDELRDRIEVAALLHDLGKIGIPDRILRKPGKLTVDEQLSMDLIAPLGCEILRGCTGDQELLDIVLYAGTWFDGRRLDDGPSGAKLPIGSRMLSIADAFDSMTTDTVYRPALSRERALEELNKGGHTQFDPELVADFSRMLEERPELLQGCVVNRWLHGLADDKSQSMWTGPATIAAGAGLPTSGSLAAGQTTRRETLFYHQLLDNMKDGVVFTDAEGIITRWNDVMHELTSITAEAIVGKRFSNETLRLRDLSQKRDGGDECLIAETINSGLSTTRSLLMEQPGREATPVQLTVTPVSGAEPGIHGAVAIFRDMSDQKTMQRRIETLHEKSTQDALTKVANRAHFDDKLKEMTSKAARGKSKFSLIICDIDHFKSVNDTHGHPAGDEALIKFAAVLKSHSRDGDLVARYGGEEFLLLAANCDNATAASRAEAIRVALEKTPLPSLQNESVTASFGVTQFQAGDTAESVLARSDRALLKAKDNGRNRVIQLGSGSEQAVTTDQPKSGWFSWLSGSSVEKSGEFDIVTPVPVDLAIEKLRGFIADHGAEIIVVKENQVSIKVNATYSSGGRRRVDQRMAIQAQLTLSETAQSRGTVANPGKSLPSLTNVHVNLKPLRNRDRRGRDVTACYSQVISSLRSYLMGELKRQEG</sequence>
<dbReference type="Gene3D" id="1.10.3210.10">
    <property type="entry name" value="Hypothetical protein af1432"/>
    <property type="match status" value="1"/>
</dbReference>
<evidence type="ECO:0000256" key="3">
    <source>
        <dbReference type="SAM" id="MobiDB-lite"/>
    </source>
</evidence>
<dbReference type="CDD" id="cd00077">
    <property type="entry name" value="HDc"/>
    <property type="match status" value="1"/>
</dbReference>
<dbReference type="InterPro" id="IPR000160">
    <property type="entry name" value="GGDEF_dom"/>
</dbReference>
<dbReference type="Pfam" id="PF13487">
    <property type="entry name" value="HD_5"/>
    <property type="match status" value="1"/>
</dbReference>
<dbReference type="PROSITE" id="PS50887">
    <property type="entry name" value="GGDEF"/>
    <property type="match status" value="1"/>
</dbReference>
<reference evidence="7 8" key="1">
    <citation type="submission" date="2019-08" db="EMBL/GenBank/DDBJ databases">
        <title>Deep-cultivation of Planctomycetes and their phenomic and genomic characterization uncovers novel biology.</title>
        <authorList>
            <person name="Wiegand S."/>
            <person name="Jogler M."/>
            <person name="Boedeker C."/>
            <person name="Pinto D."/>
            <person name="Vollmers J."/>
            <person name="Rivas-Marin E."/>
            <person name="Kohn T."/>
            <person name="Peeters S.H."/>
            <person name="Heuer A."/>
            <person name="Rast P."/>
            <person name="Oberbeckmann S."/>
            <person name="Bunk B."/>
            <person name="Jeske O."/>
            <person name="Meyerdierks A."/>
            <person name="Storesund J.E."/>
            <person name="Kallscheuer N."/>
            <person name="Luecker S."/>
            <person name="Lage O.M."/>
            <person name="Pohl T."/>
            <person name="Merkel B.J."/>
            <person name="Hornburger P."/>
            <person name="Mueller R.-W."/>
            <person name="Bruemmer F."/>
            <person name="Labrenz M."/>
            <person name="Spormann A.M."/>
            <person name="Op Den Camp H."/>
            <person name="Overmann J."/>
            <person name="Amann R."/>
            <person name="Jetten M.S.M."/>
            <person name="Mascher T."/>
            <person name="Medema M.H."/>
            <person name="Devos D.P."/>
            <person name="Kaster A.-K."/>
            <person name="Ovreas L."/>
            <person name="Rohde M."/>
            <person name="Galperin M.Y."/>
            <person name="Jogler C."/>
        </authorList>
    </citation>
    <scope>NUCLEOTIDE SEQUENCE [LARGE SCALE GENOMIC DNA]</scope>
    <source>
        <strain evidence="7 8">LF1</strain>
    </source>
</reference>
<dbReference type="InterPro" id="IPR013767">
    <property type="entry name" value="PAS_fold"/>
</dbReference>
<dbReference type="InterPro" id="IPR037522">
    <property type="entry name" value="HD_GYP_dom"/>
</dbReference>
<dbReference type="Pfam" id="PF00989">
    <property type="entry name" value="PAS"/>
    <property type="match status" value="1"/>
</dbReference>
<keyword evidence="8" id="KW-1185">Reference proteome</keyword>
<dbReference type="GO" id="GO:0043709">
    <property type="term" value="P:cell adhesion involved in single-species biofilm formation"/>
    <property type="evidence" value="ECO:0007669"/>
    <property type="project" value="TreeGrafter"/>
</dbReference>
<dbReference type="SUPFAM" id="SSF109604">
    <property type="entry name" value="HD-domain/PDEase-like"/>
    <property type="match status" value="1"/>
</dbReference>
<feature type="compositionally biased region" description="Low complexity" evidence="3">
    <location>
        <begin position="44"/>
        <end position="53"/>
    </location>
</feature>
<dbReference type="NCBIfam" id="TIGR00229">
    <property type="entry name" value="sensory_box"/>
    <property type="match status" value="1"/>
</dbReference>
<dbReference type="NCBIfam" id="TIGR00254">
    <property type="entry name" value="GGDEF"/>
    <property type="match status" value="1"/>
</dbReference>
<dbReference type="RefSeq" id="WP_084422872.1">
    <property type="nucleotide sequence ID" value="NZ_LWSK01000106.1"/>
</dbReference>
<dbReference type="GO" id="GO:0005886">
    <property type="term" value="C:plasma membrane"/>
    <property type="evidence" value="ECO:0007669"/>
    <property type="project" value="TreeGrafter"/>
</dbReference>
<dbReference type="Gene3D" id="3.30.70.270">
    <property type="match status" value="1"/>
</dbReference>
<evidence type="ECO:0000259" key="4">
    <source>
        <dbReference type="PROSITE" id="PS50112"/>
    </source>
</evidence>
<dbReference type="SMART" id="SM00471">
    <property type="entry name" value="HDc"/>
    <property type="match status" value="1"/>
</dbReference>
<dbReference type="InterPro" id="IPR003607">
    <property type="entry name" value="HD/PDEase_dom"/>
</dbReference>
<dbReference type="Pfam" id="PF00990">
    <property type="entry name" value="GGDEF"/>
    <property type="match status" value="1"/>
</dbReference>
<feature type="domain" description="PAS" evidence="4">
    <location>
        <begin position="335"/>
        <end position="411"/>
    </location>
</feature>
<evidence type="ECO:0000256" key="1">
    <source>
        <dbReference type="ARBA" id="ARBA00012528"/>
    </source>
</evidence>
<dbReference type="EMBL" id="VRLW01000001">
    <property type="protein sequence ID" value="KAA1259231.1"/>
    <property type="molecule type" value="Genomic_DNA"/>
</dbReference>
<dbReference type="SMART" id="SM00091">
    <property type="entry name" value="PAS"/>
    <property type="match status" value="1"/>
</dbReference>
<dbReference type="Gene3D" id="3.30.450.20">
    <property type="entry name" value="PAS domain"/>
    <property type="match status" value="1"/>
</dbReference>
<dbReference type="SUPFAM" id="SSF55073">
    <property type="entry name" value="Nucleotide cyclase"/>
    <property type="match status" value="1"/>
</dbReference>
<dbReference type="InterPro" id="IPR043128">
    <property type="entry name" value="Rev_trsase/Diguanyl_cyclase"/>
</dbReference>
<name>A0A5B1CGA6_9BACT</name>
<feature type="domain" description="HD-GYP" evidence="6">
    <location>
        <begin position="97"/>
        <end position="292"/>
    </location>
</feature>
<proteinExistence type="predicted"/>
<feature type="compositionally biased region" description="Basic and acidic residues" evidence="3">
    <location>
        <begin position="80"/>
        <end position="90"/>
    </location>
</feature>
<dbReference type="CDD" id="cd00130">
    <property type="entry name" value="PAS"/>
    <property type="match status" value="1"/>
</dbReference>
<dbReference type="PANTHER" id="PTHR45138">
    <property type="entry name" value="REGULATORY COMPONENTS OF SENSORY TRANSDUCTION SYSTEM"/>
    <property type="match status" value="1"/>
</dbReference>
<dbReference type="SMART" id="SM00267">
    <property type="entry name" value="GGDEF"/>
    <property type="match status" value="1"/>
</dbReference>
<dbReference type="CDD" id="cd01949">
    <property type="entry name" value="GGDEF"/>
    <property type="match status" value="1"/>
</dbReference>
<keyword evidence="7" id="KW-0808">Transferase</keyword>